<evidence type="ECO:0000313" key="4">
    <source>
        <dbReference type="RefSeq" id="XP_034265471.1"/>
    </source>
</evidence>
<dbReference type="Proteomes" id="UP001652622">
    <property type="component" value="Unplaced"/>
</dbReference>
<dbReference type="AlphaFoldDB" id="A0A6P9BAM3"/>
<dbReference type="InParanoid" id="A0A6P9BAM3"/>
<dbReference type="RefSeq" id="XP_034265471.1">
    <property type="nucleotide sequence ID" value="XM_034409580.1"/>
</dbReference>
<reference evidence="4" key="1">
    <citation type="submission" date="2025-04" db="UniProtKB">
        <authorList>
            <consortium name="RefSeq"/>
        </authorList>
    </citation>
    <scope>IDENTIFICATION</scope>
    <source>
        <tissue evidence="4 5">Blood</tissue>
    </source>
</reference>
<dbReference type="InterPro" id="IPR032549">
    <property type="entry name" value="DUF4939"/>
</dbReference>
<evidence type="ECO:0000313" key="5">
    <source>
        <dbReference type="RefSeq" id="XP_060545575.1"/>
    </source>
</evidence>
<keyword evidence="1" id="KW-0175">Coiled coil</keyword>
<dbReference type="GeneID" id="117661075"/>
<proteinExistence type="predicted"/>
<keyword evidence="3" id="KW-1185">Reference proteome</keyword>
<evidence type="ECO:0000313" key="3">
    <source>
        <dbReference type="Proteomes" id="UP001652622"/>
    </source>
</evidence>
<feature type="coiled-coil region" evidence="1">
    <location>
        <begin position="1"/>
        <end position="28"/>
    </location>
</feature>
<sequence>MKQLHAKNAQLQQQVALLVAQMAQLQVRVSPPPRRKGHVAMSDKFDGTQAMFPVFMGQCQLFISLRMEYFSTDRDKVGFVLSLLSGSAVRWTTPLVVQASPLLDNFRLMYEDPIKMQTAIR</sequence>
<feature type="domain" description="DUF4939" evidence="2">
    <location>
        <begin position="13"/>
        <end position="109"/>
    </location>
</feature>
<organism evidence="3 4">
    <name type="scientific">Pantherophis guttatus</name>
    <name type="common">Corn snake</name>
    <name type="synonym">Elaphe guttata</name>
    <dbReference type="NCBI Taxonomy" id="94885"/>
    <lineage>
        <taxon>Eukaryota</taxon>
        <taxon>Metazoa</taxon>
        <taxon>Chordata</taxon>
        <taxon>Craniata</taxon>
        <taxon>Vertebrata</taxon>
        <taxon>Euteleostomi</taxon>
        <taxon>Lepidosauria</taxon>
        <taxon>Squamata</taxon>
        <taxon>Bifurcata</taxon>
        <taxon>Unidentata</taxon>
        <taxon>Episquamata</taxon>
        <taxon>Toxicofera</taxon>
        <taxon>Serpentes</taxon>
        <taxon>Colubroidea</taxon>
        <taxon>Colubridae</taxon>
        <taxon>Colubrinae</taxon>
        <taxon>Pantherophis</taxon>
    </lineage>
</organism>
<protein>
    <submittedName>
        <fullName evidence="4 5">Protein LDOC1-like</fullName>
    </submittedName>
</protein>
<dbReference type="Pfam" id="PF16297">
    <property type="entry name" value="DUF4939"/>
    <property type="match status" value="1"/>
</dbReference>
<dbReference type="OMA" id="HEGNNVA"/>
<evidence type="ECO:0000259" key="2">
    <source>
        <dbReference type="Pfam" id="PF16297"/>
    </source>
</evidence>
<dbReference type="KEGG" id="pgut:117661075"/>
<evidence type="ECO:0000256" key="1">
    <source>
        <dbReference type="SAM" id="Coils"/>
    </source>
</evidence>
<dbReference type="RefSeq" id="XP_060545575.1">
    <property type="nucleotide sequence ID" value="XM_060689592.1"/>
</dbReference>
<gene>
    <name evidence="4" type="primary">LOC117661075</name>
    <name evidence="5" type="synonym">LOC132711221</name>
</gene>
<accession>A0A6P9BAM3</accession>
<name>A0A6P9BAM3_PANGU</name>